<evidence type="ECO:0000313" key="3">
    <source>
        <dbReference type="Proteomes" id="UP000664534"/>
    </source>
</evidence>
<reference evidence="2" key="1">
    <citation type="submission" date="2021-03" db="EMBL/GenBank/DDBJ databases">
        <authorList>
            <person name="Tagirdzhanova G."/>
        </authorList>
    </citation>
    <scope>NUCLEOTIDE SEQUENCE</scope>
</reference>
<keyword evidence="1" id="KW-0732">Signal</keyword>
<evidence type="ECO:0000313" key="2">
    <source>
        <dbReference type="EMBL" id="CAF9942028.1"/>
    </source>
</evidence>
<dbReference type="OrthoDB" id="10684039at2759"/>
<keyword evidence="3" id="KW-1185">Reference proteome</keyword>
<dbReference type="EMBL" id="CAJPDT010000165">
    <property type="protein sequence ID" value="CAF9942028.1"/>
    <property type="molecule type" value="Genomic_DNA"/>
</dbReference>
<protein>
    <recommendedName>
        <fullName evidence="4">Dirigent protein</fullName>
    </recommendedName>
</protein>
<sequence>MAPCFPGKYFRLVLLVAAVVPHAYQSPPLETVTIASEEFAINPANVILGRTTVSAGGPAVTVDGAVVFEDRNDDVFVKGVEVLTGLTATVKTSFGSSPHTTSSIF</sequence>
<name>A0A8H3J782_9LECA</name>
<comment type="caution">
    <text evidence="2">The sequence shown here is derived from an EMBL/GenBank/DDBJ whole genome shotgun (WGS) entry which is preliminary data.</text>
</comment>
<dbReference type="Proteomes" id="UP000664534">
    <property type="component" value="Unassembled WGS sequence"/>
</dbReference>
<feature type="signal peptide" evidence="1">
    <location>
        <begin position="1"/>
        <end position="25"/>
    </location>
</feature>
<gene>
    <name evidence="2" type="ORF">IMSHALPRED_003164</name>
</gene>
<proteinExistence type="predicted"/>
<evidence type="ECO:0008006" key="4">
    <source>
        <dbReference type="Google" id="ProtNLM"/>
    </source>
</evidence>
<feature type="chain" id="PRO_5034068898" description="Dirigent protein" evidence="1">
    <location>
        <begin position="26"/>
        <end position="105"/>
    </location>
</feature>
<dbReference type="AlphaFoldDB" id="A0A8H3J782"/>
<accession>A0A8H3J782</accession>
<evidence type="ECO:0000256" key="1">
    <source>
        <dbReference type="SAM" id="SignalP"/>
    </source>
</evidence>
<organism evidence="2 3">
    <name type="scientific">Imshaugia aleurites</name>
    <dbReference type="NCBI Taxonomy" id="172621"/>
    <lineage>
        <taxon>Eukaryota</taxon>
        <taxon>Fungi</taxon>
        <taxon>Dikarya</taxon>
        <taxon>Ascomycota</taxon>
        <taxon>Pezizomycotina</taxon>
        <taxon>Lecanoromycetes</taxon>
        <taxon>OSLEUM clade</taxon>
        <taxon>Lecanoromycetidae</taxon>
        <taxon>Lecanorales</taxon>
        <taxon>Lecanorineae</taxon>
        <taxon>Parmeliaceae</taxon>
        <taxon>Imshaugia</taxon>
    </lineage>
</organism>